<reference evidence="8" key="1">
    <citation type="submission" date="2014-09" db="EMBL/GenBank/DDBJ databases">
        <authorList>
            <person name="Martin A.A."/>
        </authorList>
    </citation>
    <scope>NUCLEOTIDE SEQUENCE</scope>
    <source>
        <strain evidence="8">ED321</strain>
    </source>
</reference>
<dbReference type="InterPro" id="IPR000418">
    <property type="entry name" value="Ets_dom"/>
</dbReference>
<evidence type="ECO:0000313" key="9">
    <source>
        <dbReference type="WBParaSite" id="SRAE_X000154800.1"/>
    </source>
</evidence>
<dbReference type="GO" id="GO:0000981">
    <property type="term" value="F:DNA-binding transcription factor activity, RNA polymerase II-specific"/>
    <property type="evidence" value="ECO:0007669"/>
    <property type="project" value="TreeGrafter"/>
</dbReference>
<dbReference type="WBParaSite" id="SRAE_X000154800.1">
    <property type="protein sequence ID" value="SRAE_X000154800.1"/>
    <property type="gene ID" value="WBGene00267121"/>
</dbReference>
<protein>
    <submittedName>
        <fullName evidence="7">Protein FEV</fullName>
    </submittedName>
</protein>
<dbReference type="InterPro" id="IPR036388">
    <property type="entry name" value="WH-like_DNA-bd_sf"/>
</dbReference>
<dbReference type="GO" id="GO:0005634">
    <property type="term" value="C:nucleus"/>
    <property type="evidence" value="ECO:0007669"/>
    <property type="project" value="UniProtKB-SubCell"/>
</dbReference>
<evidence type="ECO:0000256" key="2">
    <source>
        <dbReference type="ARBA" id="ARBA00005562"/>
    </source>
</evidence>
<feature type="domain" description="ETS" evidence="6">
    <location>
        <begin position="109"/>
        <end position="190"/>
    </location>
</feature>
<comment type="subcellular location">
    <subcellularLocation>
        <location evidence="1 5">Nucleus</location>
    </subcellularLocation>
</comment>
<dbReference type="PROSITE" id="PS50061">
    <property type="entry name" value="ETS_DOMAIN_3"/>
    <property type="match status" value="1"/>
</dbReference>
<dbReference type="Gene3D" id="1.10.10.10">
    <property type="entry name" value="Winged helix-like DNA-binding domain superfamily/Winged helix DNA-binding domain"/>
    <property type="match status" value="1"/>
</dbReference>
<dbReference type="PANTHER" id="PTHR11849:SF304">
    <property type="entry name" value="DNA-BINDING PROTEIN D-ETS-3"/>
    <property type="match status" value="1"/>
</dbReference>
<dbReference type="SMART" id="SM00413">
    <property type="entry name" value="ETS"/>
    <property type="match status" value="1"/>
</dbReference>
<dbReference type="PROSITE" id="PS00345">
    <property type="entry name" value="ETS_DOMAIN_1"/>
    <property type="match status" value="1"/>
</dbReference>
<evidence type="ECO:0000313" key="8">
    <source>
        <dbReference type="Proteomes" id="UP000035682"/>
    </source>
</evidence>
<evidence type="ECO:0000256" key="4">
    <source>
        <dbReference type="ARBA" id="ARBA00023242"/>
    </source>
</evidence>
<dbReference type="EMBL" id="LN609396">
    <property type="protein sequence ID" value="CEF59804.1"/>
    <property type="molecule type" value="Genomic_DNA"/>
</dbReference>
<dbReference type="GO" id="GO:0030154">
    <property type="term" value="P:cell differentiation"/>
    <property type="evidence" value="ECO:0007669"/>
    <property type="project" value="TreeGrafter"/>
</dbReference>
<dbReference type="RefSeq" id="XP_024499015.1">
    <property type="nucleotide sequence ID" value="XM_024650218.1"/>
</dbReference>
<evidence type="ECO:0000313" key="7">
    <source>
        <dbReference type="EMBL" id="CEF59804.1"/>
    </source>
</evidence>
<dbReference type="OrthoDB" id="10067219at2759"/>
<accession>A0A090KR00</accession>
<dbReference type="GeneID" id="36384615"/>
<keyword evidence="3 5" id="KW-0238">DNA-binding</keyword>
<evidence type="ECO:0000256" key="5">
    <source>
        <dbReference type="RuleBase" id="RU004019"/>
    </source>
</evidence>
<dbReference type="AlphaFoldDB" id="A0A090KR00"/>
<dbReference type="PRINTS" id="PR00454">
    <property type="entry name" value="ETSDOMAIN"/>
</dbReference>
<dbReference type="Pfam" id="PF00178">
    <property type="entry name" value="Ets"/>
    <property type="match status" value="1"/>
</dbReference>
<name>A0A090KR00_STRRB</name>
<dbReference type="PROSITE" id="PS00346">
    <property type="entry name" value="ETS_DOMAIN_2"/>
    <property type="match status" value="1"/>
</dbReference>
<organism evidence="7">
    <name type="scientific">Strongyloides ratti</name>
    <name type="common">Parasitic roundworm</name>
    <dbReference type="NCBI Taxonomy" id="34506"/>
    <lineage>
        <taxon>Eukaryota</taxon>
        <taxon>Metazoa</taxon>
        <taxon>Ecdysozoa</taxon>
        <taxon>Nematoda</taxon>
        <taxon>Chromadorea</taxon>
        <taxon>Rhabditida</taxon>
        <taxon>Tylenchina</taxon>
        <taxon>Panagrolaimomorpha</taxon>
        <taxon>Strongyloidoidea</taxon>
        <taxon>Strongyloididae</taxon>
        <taxon>Strongyloides</taxon>
    </lineage>
</organism>
<proteinExistence type="inferred from homology"/>
<keyword evidence="4 5" id="KW-0539">Nucleus</keyword>
<dbReference type="InterPro" id="IPR036390">
    <property type="entry name" value="WH_DNA-bd_sf"/>
</dbReference>
<reference evidence="7" key="2">
    <citation type="submission" date="2014-09" db="EMBL/GenBank/DDBJ databases">
        <authorList>
            <person name="Aslett A.Martin."/>
        </authorList>
    </citation>
    <scope>NUCLEOTIDE SEQUENCE</scope>
    <source>
        <strain evidence="7">ED321 Heterogonic</strain>
    </source>
</reference>
<evidence type="ECO:0000256" key="3">
    <source>
        <dbReference type="ARBA" id="ARBA00023125"/>
    </source>
</evidence>
<dbReference type="GO" id="GO:0043565">
    <property type="term" value="F:sequence-specific DNA binding"/>
    <property type="evidence" value="ECO:0007669"/>
    <property type="project" value="InterPro"/>
</dbReference>
<dbReference type="Proteomes" id="UP000035682">
    <property type="component" value="Unplaced"/>
</dbReference>
<dbReference type="SUPFAM" id="SSF46785">
    <property type="entry name" value="Winged helix' DNA-binding domain"/>
    <property type="match status" value="1"/>
</dbReference>
<dbReference type="FunFam" id="1.10.10.10:FF:000039">
    <property type="entry name" value="Friend leukemia integration 1 transcription factor"/>
    <property type="match status" value="1"/>
</dbReference>
<evidence type="ECO:0000259" key="6">
    <source>
        <dbReference type="PROSITE" id="PS50061"/>
    </source>
</evidence>
<sequence>MNISSNTFINDCKKEENNISPTTLYPFVSTITQSSPTNLIVSPNSHPTDSLLACSTTLQKFCSNNSSLDRNRHTIDNSSFSHVDLTKYPVEVYNRLLTTCLQINVGGQIQLWQFILELLGNDHIFSYCISWEGGHGEFKLHDPDEVAKKWGERKGKPNMNYDKLSRALRYYYDKSIMTKVHGKRYCYKFNFPGLVTACQCSPNFSGNINPLIQAESILQRYTAGFQRNDVILPSMTTNSLTHNLSSYQNKSPYQNFLSRSIITNTLHPNSLANNEQLSGISGTFSQYPSTIVSSSSTNINSFRDKESIRAYWAPHPKGDNKKKVFLGDNNNTRFNSSLTSESNNMANNVNHHINTFNTSYSMYPNNNSYINHSYPMMASNTMFSNSSHLSTQLPFDFRRQYMENMNFPMNVNITLHHQQQNQHLRQQHQIQNHDQ</sequence>
<gene>
    <name evidence="7 9 10" type="ORF">SRAE_X000154800</name>
</gene>
<dbReference type="PANTHER" id="PTHR11849">
    <property type="entry name" value="ETS"/>
    <property type="match status" value="1"/>
</dbReference>
<dbReference type="InterPro" id="IPR046328">
    <property type="entry name" value="ETS_fam"/>
</dbReference>
<evidence type="ECO:0000313" key="10">
    <source>
        <dbReference type="WormBase" id="SRAE_X000154800"/>
    </source>
</evidence>
<dbReference type="CTD" id="36384615"/>
<dbReference type="WormBase" id="SRAE_X000154800">
    <property type="protein sequence ID" value="SRP01281"/>
    <property type="gene ID" value="WBGene00267121"/>
</dbReference>
<keyword evidence="8" id="KW-1185">Reference proteome</keyword>
<evidence type="ECO:0000256" key="1">
    <source>
        <dbReference type="ARBA" id="ARBA00004123"/>
    </source>
</evidence>
<comment type="similarity">
    <text evidence="2 5">Belongs to the ETS family.</text>
</comment>
<reference evidence="9" key="3">
    <citation type="submission" date="2020-12" db="UniProtKB">
        <authorList>
            <consortium name="WormBaseParasite"/>
        </authorList>
    </citation>
    <scope>IDENTIFICATION</scope>
</reference>